<feature type="transmembrane region" description="Helical" evidence="1">
    <location>
        <begin position="61"/>
        <end position="78"/>
    </location>
</feature>
<keyword evidence="1" id="KW-0812">Transmembrane</keyword>
<name>A0A2S1LH86_9FLAO</name>
<sequence>MLKKYYVNNINLMYNKLIEIEKNNKEFSLTEKTLVITAKISTTTIALNKITNVRITKCRSLLINYLLGFLILLFYYFLESFIENYSTLLLLLKTIFLIAFVGSFNIKNYSYSVLINTINLNYVKVKINTKKQKLKSYFIPKTDY</sequence>
<dbReference type="AlphaFoldDB" id="A0A2S1LH86"/>
<evidence type="ECO:0000256" key="1">
    <source>
        <dbReference type="SAM" id="Phobius"/>
    </source>
</evidence>
<evidence type="ECO:0000313" key="3">
    <source>
        <dbReference type="Proteomes" id="UP000244527"/>
    </source>
</evidence>
<protein>
    <submittedName>
        <fullName evidence="2">Uncharacterized protein</fullName>
    </submittedName>
</protein>
<accession>A0A2S1LH86</accession>
<dbReference type="KEGG" id="ffa:FFWV33_16825"/>
<evidence type="ECO:0000313" key="2">
    <source>
        <dbReference type="EMBL" id="AWG23068.1"/>
    </source>
</evidence>
<organism evidence="2 3">
    <name type="scientific">Flavobacterium faecale</name>
    <dbReference type="NCBI Taxonomy" id="1355330"/>
    <lineage>
        <taxon>Bacteria</taxon>
        <taxon>Pseudomonadati</taxon>
        <taxon>Bacteroidota</taxon>
        <taxon>Flavobacteriia</taxon>
        <taxon>Flavobacteriales</taxon>
        <taxon>Flavobacteriaceae</taxon>
        <taxon>Flavobacterium</taxon>
    </lineage>
</organism>
<dbReference type="Proteomes" id="UP000244527">
    <property type="component" value="Chromosome"/>
</dbReference>
<feature type="transmembrane region" description="Helical" evidence="1">
    <location>
        <begin position="84"/>
        <end position="106"/>
    </location>
</feature>
<keyword evidence="1" id="KW-0472">Membrane</keyword>
<dbReference type="EMBL" id="CP020918">
    <property type="protein sequence ID" value="AWG23068.1"/>
    <property type="molecule type" value="Genomic_DNA"/>
</dbReference>
<keyword evidence="1" id="KW-1133">Transmembrane helix</keyword>
<keyword evidence="3" id="KW-1185">Reference proteome</keyword>
<reference evidence="2 3" key="1">
    <citation type="submission" date="2017-04" db="EMBL/GenBank/DDBJ databases">
        <title>Compelte genome sequence of WV33.</title>
        <authorList>
            <person name="Lee P.C."/>
        </authorList>
    </citation>
    <scope>NUCLEOTIDE SEQUENCE [LARGE SCALE GENOMIC DNA]</scope>
    <source>
        <strain evidence="2 3">WV33</strain>
    </source>
</reference>
<proteinExistence type="predicted"/>
<gene>
    <name evidence="2" type="ORF">FFWV33_16825</name>
</gene>